<evidence type="ECO:0000313" key="1">
    <source>
        <dbReference type="EMBL" id="SDT88740.1"/>
    </source>
</evidence>
<gene>
    <name evidence="1" type="ORF">SAMN05216210_0198</name>
</gene>
<dbReference type="OrthoDB" id="6829668at2"/>
<protein>
    <submittedName>
        <fullName evidence="1">Uncharacterized protein</fullName>
    </submittedName>
</protein>
<proteinExistence type="predicted"/>
<reference evidence="2" key="1">
    <citation type="submission" date="2016-10" db="EMBL/GenBank/DDBJ databases">
        <authorList>
            <person name="Varghese N."/>
            <person name="Submissions S."/>
        </authorList>
    </citation>
    <scope>NUCLEOTIDE SEQUENCE [LARGE SCALE GENOMIC DNA]</scope>
    <source>
        <strain evidence="2">CECT 8338</strain>
    </source>
</reference>
<organism evidence="1 2">
    <name type="scientific">Halopseudomonas salegens</name>
    <dbReference type="NCBI Taxonomy" id="1434072"/>
    <lineage>
        <taxon>Bacteria</taxon>
        <taxon>Pseudomonadati</taxon>
        <taxon>Pseudomonadota</taxon>
        <taxon>Gammaproteobacteria</taxon>
        <taxon>Pseudomonadales</taxon>
        <taxon>Pseudomonadaceae</taxon>
        <taxon>Halopseudomonas</taxon>
    </lineage>
</organism>
<keyword evidence="2" id="KW-1185">Reference proteome</keyword>
<dbReference type="STRING" id="1434072.SAMN05216210_0198"/>
<name>A0A1H2E0P9_9GAMM</name>
<accession>A0A1H2E0P9</accession>
<dbReference type="SUPFAM" id="SSF50978">
    <property type="entry name" value="WD40 repeat-like"/>
    <property type="match status" value="1"/>
</dbReference>
<evidence type="ECO:0000313" key="2">
    <source>
        <dbReference type="Proteomes" id="UP000243924"/>
    </source>
</evidence>
<dbReference type="InterPro" id="IPR036322">
    <property type="entry name" value="WD40_repeat_dom_sf"/>
</dbReference>
<sequence length="142" mass="16037">MNTTDVWRYDGSIWRQCDFPSNEQLGTVTVAPDGKVYISGEGGSLWVGETDTWERVGGLGSSILFNDSVWFDGMLWLSSDYQLRVWDGQRLRRPTHNGKDITHAGFLDAYDGLLVAATRHEVHAYDGSNWHCLVKPYHQGES</sequence>
<dbReference type="RefSeq" id="WP_092383265.1">
    <property type="nucleotide sequence ID" value="NZ_LT629787.1"/>
</dbReference>
<dbReference type="AlphaFoldDB" id="A0A1H2E0P9"/>
<dbReference type="Proteomes" id="UP000243924">
    <property type="component" value="Chromosome I"/>
</dbReference>
<dbReference type="EMBL" id="LT629787">
    <property type="protein sequence ID" value="SDT88740.1"/>
    <property type="molecule type" value="Genomic_DNA"/>
</dbReference>